<proteinExistence type="predicted"/>
<evidence type="ECO:0000313" key="2">
    <source>
        <dbReference type="EMBL" id="EDS32396.1"/>
    </source>
</evidence>
<dbReference type="VEuPathDB" id="VectorBase:CPIJ019757"/>
<feature type="compositionally biased region" description="Low complexity" evidence="1">
    <location>
        <begin position="60"/>
        <end position="69"/>
    </location>
</feature>
<feature type="non-terminal residue" evidence="2">
    <location>
        <position position="121"/>
    </location>
</feature>
<name>B0XKP6_CULQU</name>
<dbReference type="AlphaFoldDB" id="B0XKP6"/>
<feature type="region of interest" description="Disordered" evidence="1">
    <location>
        <begin position="1"/>
        <end position="94"/>
    </location>
</feature>
<evidence type="ECO:0000256" key="1">
    <source>
        <dbReference type="SAM" id="MobiDB-lite"/>
    </source>
</evidence>
<protein>
    <submittedName>
        <fullName evidence="2">Sulfonylurea receptor/ abc transporter</fullName>
    </submittedName>
</protein>
<dbReference type="KEGG" id="cqu:CpipJ_CPIJ019757"/>
<keyword evidence="2" id="KW-0675">Receptor</keyword>
<accession>B0XKP6</accession>
<dbReference type="InParanoid" id="B0XKP6"/>
<feature type="compositionally biased region" description="Polar residues" evidence="1">
    <location>
        <begin position="24"/>
        <end position="35"/>
    </location>
</feature>
<dbReference type="EMBL" id="DS233946">
    <property type="protein sequence ID" value="EDS32396.1"/>
    <property type="molecule type" value="Genomic_DNA"/>
</dbReference>
<feature type="compositionally biased region" description="Polar residues" evidence="1">
    <location>
        <begin position="1"/>
        <end position="11"/>
    </location>
</feature>
<reference evidence="2" key="1">
    <citation type="submission" date="2007-03" db="EMBL/GenBank/DDBJ databases">
        <title>Annotation of Culex pipiens quinquefasciatus.</title>
        <authorList>
            <consortium name="The Broad Institute Genome Sequencing Platform"/>
            <person name="Atkinson P.W."/>
            <person name="Hemingway J."/>
            <person name="Christensen B.M."/>
            <person name="Higgs S."/>
            <person name="Kodira C."/>
            <person name="Hannick L."/>
            <person name="Megy K."/>
            <person name="O'Leary S."/>
            <person name="Pearson M."/>
            <person name="Haas B.J."/>
            <person name="Mauceli E."/>
            <person name="Wortman J.R."/>
            <person name="Lee N.H."/>
            <person name="Guigo R."/>
            <person name="Stanke M."/>
            <person name="Alvarado L."/>
            <person name="Amedeo P."/>
            <person name="Antoine C.H."/>
            <person name="Arensburger P."/>
            <person name="Bidwell S.L."/>
            <person name="Crawford M."/>
            <person name="Camaro F."/>
            <person name="Devon K."/>
            <person name="Engels R."/>
            <person name="Hammond M."/>
            <person name="Howarth C."/>
            <person name="Koehrsen M."/>
            <person name="Lawson D."/>
            <person name="Montgomery P."/>
            <person name="Nene V."/>
            <person name="Nusbaum C."/>
            <person name="Puiu D."/>
            <person name="Romero-Severson J."/>
            <person name="Severson D.W."/>
            <person name="Shumway M."/>
            <person name="Sisk P."/>
            <person name="Stolte C."/>
            <person name="Zeng Q."/>
            <person name="Eisenstadt E."/>
            <person name="Fraser-Liggett C."/>
            <person name="Strausberg R."/>
            <person name="Galagan J."/>
            <person name="Birren B."/>
            <person name="Collins F.H."/>
        </authorList>
    </citation>
    <scope>NUCLEOTIDE SEQUENCE [LARGE SCALE GENOMIC DNA]</scope>
    <source>
        <strain evidence="2">JHB</strain>
    </source>
</reference>
<organism>
    <name type="scientific">Culex quinquefasciatus</name>
    <name type="common">Southern house mosquito</name>
    <name type="synonym">Culex pungens</name>
    <dbReference type="NCBI Taxonomy" id="7176"/>
    <lineage>
        <taxon>Eukaryota</taxon>
        <taxon>Metazoa</taxon>
        <taxon>Ecdysozoa</taxon>
        <taxon>Arthropoda</taxon>
        <taxon>Hexapoda</taxon>
        <taxon>Insecta</taxon>
        <taxon>Pterygota</taxon>
        <taxon>Neoptera</taxon>
        <taxon>Endopterygota</taxon>
        <taxon>Diptera</taxon>
        <taxon>Nematocera</taxon>
        <taxon>Culicoidea</taxon>
        <taxon>Culicidae</taxon>
        <taxon>Culicinae</taxon>
        <taxon>Culicini</taxon>
        <taxon>Culex</taxon>
        <taxon>Culex</taxon>
    </lineage>
</organism>
<dbReference type="HOGENOM" id="CLU_2055514_0_0_1"/>
<gene>
    <name evidence="2" type="ORF">CpipJ_CPIJ019757</name>
</gene>
<dbReference type="OrthoDB" id="6500128at2759"/>
<dbReference type="VEuPathDB" id="VectorBase:CQUJHB009248"/>
<sequence length="121" mass="12531">MATVKSNSSANDAEPGTDGATAKPLQSGQCCQQRESTAEEIKHKTVAIDSGYERGRGIGNQQQQPETTGSQGGGGNNGSATSEHGGATTDAGTITNLMSDDAFNVMSFVKIAHYVWAIPLK</sequence>